<dbReference type="Proteomes" id="UP000886998">
    <property type="component" value="Unassembled WGS sequence"/>
</dbReference>
<gene>
    <name evidence="1" type="ORF">TNIN_459261</name>
</gene>
<evidence type="ECO:0000313" key="1">
    <source>
        <dbReference type="EMBL" id="GFS41424.1"/>
    </source>
</evidence>
<sequence>MQKVSRPLSFHSTKNLIKRLIKACAQEDLYNPISHKSWWNAVLYLCNGPRRRAVTESRLATGQDCLRNHLYRIKVVPSPICTLYSSGEIMSSAHLVHCPALHKTFFAERYWEARDMRN</sequence>
<keyword evidence="2" id="KW-1185">Reference proteome</keyword>
<reference evidence="1" key="1">
    <citation type="submission" date="2020-08" db="EMBL/GenBank/DDBJ databases">
        <title>Multicomponent nature underlies the extraordinary mechanical properties of spider dragline silk.</title>
        <authorList>
            <person name="Kono N."/>
            <person name="Nakamura H."/>
            <person name="Mori M."/>
            <person name="Yoshida Y."/>
            <person name="Ohtoshi R."/>
            <person name="Malay A.D."/>
            <person name="Moran D.A.P."/>
            <person name="Tomita M."/>
            <person name="Numata K."/>
            <person name="Arakawa K."/>
        </authorList>
    </citation>
    <scope>NUCLEOTIDE SEQUENCE</scope>
</reference>
<protein>
    <submittedName>
        <fullName evidence="1">Uncharacterized protein</fullName>
    </submittedName>
</protein>
<name>A0A8X6IE81_9ARAC</name>
<evidence type="ECO:0000313" key="2">
    <source>
        <dbReference type="Proteomes" id="UP000886998"/>
    </source>
</evidence>
<dbReference type="EMBL" id="BMAV01025427">
    <property type="protein sequence ID" value="GFS41424.1"/>
    <property type="molecule type" value="Genomic_DNA"/>
</dbReference>
<organism evidence="1 2">
    <name type="scientific">Trichonephila inaurata madagascariensis</name>
    <dbReference type="NCBI Taxonomy" id="2747483"/>
    <lineage>
        <taxon>Eukaryota</taxon>
        <taxon>Metazoa</taxon>
        <taxon>Ecdysozoa</taxon>
        <taxon>Arthropoda</taxon>
        <taxon>Chelicerata</taxon>
        <taxon>Arachnida</taxon>
        <taxon>Araneae</taxon>
        <taxon>Araneomorphae</taxon>
        <taxon>Entelegynae</taxon>
        <taxon>Araneoidea</taxon>
        <taxon>Nephilidae</taxon>
        <taxon>Trichonephila</taxon>
        <taxon>Trichonephila inaurata</taxon>
    </lineage>
</organism>
<comment type="caution">
    <text evidence="1">The sequence shown here is derived from an EMBL/GenBank/DDBJ whole genome shotgun (WGS) entry which is preliminary data.</text>
</comment>
<dbReference type="AlphaFoldDB" id="A0A8X6IE81"/>
<dbReference type="OrthoDB" id="6429785at2759"/>
<accession>A0A8X6IE81</accession>
<proteinExistence type="predicted"/>